<dbReference type="InterPro" id="IPR027417">
    <property type="entry name" value="P-loop_NTPase"/>
</dbReference>
<comment type="similarity">
    <text evidence="3">Belongs to the ABC transporter superfamily. Drug exporter-1 (DrugE1) (TC 3.A.1.105) family.</text>
</comment>
<dbReference type="SMART" id="SM00382">
    <property type="entry name" value="AAA"/>
    <property type="match status" value="1"/>
</dbReference>
<evidence type="ECO:0000313" key="5">
    <source>
        <dbReference type="EMBL" id="GAA4638809.1"/>
    </source>
</evidence>
<dbReference type="SUPFAM" id="SSF52540">
    <property type="entry name" value="P-loop containing nucleoside triphosphate hydrolases"/>
    <property type="match status" value="1"/>
</dbReference>
<dbReference type="Gene3D" id="3.40.50.300">
    <property type="entry name" value="P-loop containing nucleotide triphosphate hydrolases"/>
    <property type="match status" value="1"/>
</dbReference>
<gene>
    <name evidence="5" type="ORF">GCM10023196_098010</name>
</gene>
<dbReference type="EMBL" id="BAABHK010000024">
    <property type="protein sequence ID" value="GAA4638809.1"/>
    <property type="molecule type" value="Genomic_DNA"/>
</dbReference>
<feature type="domain" description="ABC transporter" evidence="4">
    <location>
        <begin position="20"/>
        <end position="252"/>
    </location>
</feature>
<dbReference type="InterPro" id="IPR003439">
    <property type="entry name" value="ABC_transporter-like_ATP-bd"/>
</dbReference>
<keyword evidence="6" id="KW-1185">Reference proteome</keyword>
<evidence type="ECO:0000256" key="3">
    <source>
        <dbReference type="ARBA" id="ARBA00049985"/>
    </source>
</evidence>
<dbReference type="InterPro" id="IPR005894">
    <property type="entry name" value="DrrA"/>
</dbReference>
<dbReference type="Proteomes" id="UP001501442">
    <property type="component" value="Unassembled WGS sequence"/>
</dbReference>
<name>A0ABP8UU60_9ACTN</name>
<organism evidence="5 6">
    <name type="scientific">Actinoallomurus vinaceus</name>
    <dbReference type="NCBI Taxonomy" id="1080074"/>
    <lineage>
        <taxon>Bacteria</taxon>
        <taxon>Bacillati</taxon>
        <taxon>Actinomycetota</taxon>
        <taxon>Actinomycetes</taxon>
        <taxon>Streptosporangiales</taxon>
        <taxon>Thermomonosporaceae</taxon>
        <taxon>Actinoallomurus</taxon>
    </lineage>
</organism>
<keyword evidence="1" id="KW-0547">Nucleotide-binding</keyword>
<sequence length="333" mass="35538">MPRAVAVSPGTKTPEPVAAVEVRDLTKRYPGDVRALDGVGFTVPTGTVFGLLGPNGAGKSTTMKILTTLARPDSGTVRIAGLDVVAEPRRVRRVIGCVTQRSGVDPAATGRENLTLQGRLHGMSRAELARRVDELVELLDVGAVAERVAGGYSGGTKRKLDIAMSLIHRPRVLFLDEPTTGLDPEIRSEIWEHIARLARQERLTILLTTHYLEEADRLADRVSILDRGRVVAEGSPGRLKDDLNGDAVVVELVEPGMVGAARRALDGLTLVREVVAEGVAVRARVDDAAVAVPQVLAALTADGVAAASVTVAMPSLHDVYLHYAGRSIRETER</sequence>
<evidence type="ECO:0000259" key="4">
    <source>
        <dbReference type="PROSITE" id="PS50893"/>
    </source>
</evidence>
<dbReference type="RefSeq" id="WP_345442369.1">
    <property type="nucleotide sequence ID" value="NZ_BAABHK010000024.1"/>
</dbReference>
<evidence type="ECO:0000313" key="6">
    <source>
        <dbReference type="Proteomes" id="UP001501442"/>
    </source>
</evidence>
<dbReference type="PROSITE" id="PS50893">
    <property type="entry name" value="ABC_TRANSPORTER_2"/>
    <property type="match status" value="1"/>
</dbReference>
<evidence type="ECO:0000256" key="2">
    <source>
        <dbReference type="ARBA" id="ARBA00022840"/>
    </source>
</evidence>
<protein>
    <submittedName>
        <fullName evidence="5">ATP-binding cassette domain-containing protein</fullName>
    </submittedName>
</protein>
<dbReference type="NCBIfam" id="TIGR01188">
    <property type="entry name" value="drrA"/>
    <property type="match status" value="1"/>
</dbReference>
<dbReference type="Pfam" id="PF00005">
    <property type="entry name" value="ABC_tran"/>
    <property type="match status" value="1"/>
</dbReference>
<dbReference type="PANTHER" id="PTHR43582:SF5">
    <property type="entry name" value="ABC TRANSPORTER"/>
    <property type="match status" value="1"/>
</dbReference>
<keyword evidence="2 5" id="KW-0067">ATP-binding</keyword>
<evidence type="ECO:0000256" key="1">
    <source>
        <dbReference type="ARBA" id="ARBA00022741"/>
    </source>
</evidence>
<reference evidence="6" key="1">
    <citation type="journal article" date="2019" name="Int. J. Syst. Evol. Microbiol.">
        <title>The Global Catalogue of Microorganisms (GCM) 10K type strain sequencing project: providing services to taxonomists for standard genome sequencing and annotation.</title>
        <authorList>
            <consortium name="The Broad Institute Genomics Platform"/>
            <consortium name="The Broad Institute Genome Sequencing Center for Infectious Disease"/>
            <person name="Wu L."/>
            <person name="Ma J."/>
        </authorList>
    </citation>
    <scope>NUCLEOTIDE SEQUENCE [LARGE SCALE GENOMIC DNA]</scope>
    <source>
        <strain evidence="6">JCM 17939</strain>
    </source>
</reference>
<dbReference type="PANTHER" id="PTHR43582">
    <property type="entry name" value="LINEARMYCIN RESISTANCE ATP-BINDING PROTEIN LNRL"/>
    <property type="match status" value="1"/>
</dbReference>
<proteinExistence type="inferred from homology"/>
<accession>A0ABP8UU60</accession>
<comment type="caution">
    <text evidence="5">The sequence shown here is derived from an EMBL/GenBank/DDBJ whole genome shotgun (WGS) entry which is preliminary data.</text>
</comment>
<dbReference type="InterPro" id="IPR003593">
    <property type="entry name" value="AAA+_ATPase"/>
</dbReference>
<dbReference type="GO" id="GO:0005524">
    <property type="term" value="F:ATP binding"/>
    <property type="evidence" value="ECO:0007669"/>
    <property type="project" value="UniProtKB-KW"/>
</dbReference>